<dbReference type="OrthoDB" id="2935414at2759"/>
<gene>
    <name evidence="1" type="ORF">BD410DRAFT_899500</name>
</gene>
<dbReference type="Proteomes" id="UP000294933">
    <property type="component" value="Unassembled WGS sequence"/>
</dbReference>
<name>A0A4Y7PYX1_9AGAM</name>
<dbReference type="EMBL" id="ML170187">
    <property type="protein sequence ID" value="TDL20597.1"/>
    <property type="molecule type" value="Genomic_DNA"/>
</dbReference>
<evidence type="ECO:0000313" key="1">
    <source>
        <dbReference type="EMBL" id="TDL20597.1"/>
    </source>
</evidence>
<dbReference type="SUPFAM" id="SSF52047">
    <property type="entry name" value="RNI-like"/>
    <property type="match status" value="1"/>
</dbReference>
<evidence type="ECO:0008006" key="3">
    <source>
        <dbReference type="Google" id="ProtNLM"/>
    </source>
</evidence>
<dbReference type="AlphaFoldDB" id="A0A4Y7PYX1"/>
<protein>
    <recommendedName>
        <fullName evidence="3">F-box domain-containing protein</fullName>
    </recommendedName>
</protein>
<organism evidence="1 2">
    <name type="scientific">Rickenella mellea</name>
    <dbReference type="NCBI Taxonomy" id="50990"/>
    <lineage>
        <taxon>Eukaryota</taxon>
        <taxon>Fungi</taxon>
        <taxon>Dikarya</taxon>
        <taxon>Basidiomycota</taxon>
        <taxon>Agaricomycotina</taxon>
        <taxon>Agaricomycetes</taxon>
        <taxon>Hymenochaetales</taxon>
        <taxon>Rickenellaceae</taxon>
        <taxon>Rickenella</taxon>
    </lineage>
</organism>
<dbReference type="VEuPathDB" id="FungiDB:BD410DRAFT_899500"/>
<evidence type="ECO:0000313" key="2">
    <source>
        <dbReference type="Proteomes" id="UP000294933"/>
    </source>
</evidence>
<sequence length="466" mass="52691">MLPHEIVGDIMSMIVHDQFSLHSKHRTDGKAYTWFPQALHVCRYLRSVALECSPIWSYIDTSWPHLVGELLRRSRSAPLTAVVQLNENGDPTTPDNQAIQLVLEEMHRVKSLQFHENLVVTSLNLSYLPTGLFGNPASKIKDMNLKRLFVFNVRVPTELQILRGLQYLKINRCSRPEHFVEPIPNVSSVSQIVGVLSQCPDLIEFEYNDYEDLDIPMAGSDTRLAPVALPHLRRIDLTLNANSSVCILRHLVVPPEVLVYISGQFTLNFDAPIPPTYLLGFKTIKADMGQSFFIEAETEMGYILLDLIPSTWSWEYMFRAVPQLFGVVLSQLESFELDECHFLSSERGSFCEVWKSLLSSFTNLQYLRLSLSLSYVLVGLMDALGETNSGQCLICPILRELVLEVDCPTIPPPPVWEKTILCLRSRGEMHSRLAALDVSACKRVQPDTEQVRILASLVDSLLLPIL</sequence>
<proteinExistence type="predicted"/>
<keyword evidence="2" id="KW-1185">Reference proteome</keyword>
<accession>A0A4Y7PYX1</accession>
<reference evidence="1 2" key="1">
    <citation type="submission" date="2018-06" db="EMBL/GenBank/DDBJ databases">
        <title>A transcriptomic atlas of mushroom development highlights an independent origin of complex multicellularity.</title>
        <authorList>
            <consortium name="DOE Joint Genome Institute"/>
            <person name="Krizsan K."/>
            <person name="Almasi E."/>
            <person name="Merenyi Z."/>
            <person name="Sahu N."/>
            <person name="Viragh M."/>
            <person name="Koszo T."/>
            <person name="Mondo S."/>
            <person name="Kiss B."/>
            <person name="Balint B."/>
            <person name="Kues U."/>
            <person name="Barry K."/>
            <person name="Hegedus J.C."/>
            <person name="Henrissat B."/>
            <person name="Johnson J."/>
            <person name="Lipzen A."/>
            <person name="Ohm R."/>
            <person name="Nagy I."/>
            <person name="Pangilinan J."/>
            <person name="Yan J."/>
            <person name="Xiong Y."/>
            <person name="Grigoriev I.V."/>
            <person name="Hibbett D.S."/>
            <person name="Nagy L.G."/>
        </authorList>
    </citation>
    <scope>NUCLEOTIDE SEQUENCE [LARGE SCALE GENOMIC DNA]</scope>
    <source>
        <strain evidence="1 2">SZMC22713</strain>
    </source>
</reference>